<organism evidence="5 6">
    <name type="scientific">Schizopora paradoxa</name>
    <dbReference type="NCBI Taxonomy" id="27342"/>
    <lineage>
        <taxon>Eukaryota</taxon>
        <taxon>Fungi</taxon>
        <taxon>Dikarya</taxon>
        <taxon>Basidiomycota</taxon>
        <taxon>Agaricomycotina</taxon>
        <taxon>Agaricomycetes</taxon>
        <taxon>Hymenochaetales</taxon>
        <taxon>Schizoporaceae</taxon>
        <taxon>Schizopora</taxon>
    </lineage>
</organism>
<evidence type="ECO:0000259" key="3">
    <source>
        <dbReference type="PROSITE" id="PS00022"/>
    </source>
</evidence>
<proteinExistence type="predicted"/>
<gene>
    <name evidence="5" type="ORF">SCHPADRAFT_228917</name>
</gene>
<evidence type="ECO:0000256" key="1">
    <source>
        <dbReference type="SAM" id="MobiDB-lite"/>
    </source>
</evidence>
<reference evidence="5 6" key="1">
    <citation type="submission" date="2015-04" db="EMBL/GenBank/DDBJ databases">
        <title>Complete genome sequence of Schizopora paradoxa KUC8140, a cosmopolitan wood degrader in East Asia.</title>
        <authorList>
            <consortium name="DOE Joint Genome Institute"/>
            <person name="Min B."/>
            <person name="Park H."/>
            <person name="Jang Y."/>
            <person name="Kim J.-J."/>
            <person name="Kim K.H."/>
            <person name="Pangilinan J."/>
            <person name="Lipzen A."/>
            <person name="Riley R."/>
            <person name="Grigoriev I.V."/>
            <person name="Spatafora J.W."/>
            <person name="Choi I.-G."/>
        </authorList>
    </citation>
    <scope>NUCLEOTIDE SEQUENCE [LARGE SCALE GENOMIC DNA]</scope>
    <source>
        <strain evidence="5 6">KUC8140</strain>
    </source>
</reference>
<dbReference type="PROSITE" id="PS00022">
    <property type="entry name" value="EGF_1"/>
    <property type="match status" value="1"/>
</dbReference>
<dbReference type="PROSITE" id="PS01186">
    <property type="entry name" value="EGF_2"/>
    <property type="match status" value="1"/>
</dbReference>
<evidence type="ECO:0000313" key="5">
    <source>
        <dbReference type="EMBL" id="KLO16101.1"/>
    </source>
</evidence>
<feature type="chain" id="PRO_5005202196" description="EGF-like domain-containing protein" evidence="2">
    <location>
        <begin position="32"/>
        <end position="499"/>
    </location>
</feature>
<feature type="domain" description="EGF-like" evidence="3 4">
    <location>
        <begin position="46"/>
        <end position="57"/>
    </location>
</feature>
<feature type="region of interest" description="Disordered" evidence="1">
    <location>
        <begin position="385"/>
        <end position="410"/>
    </location>
</feature>
<dbReference type="STRING" id="27342.A0A0H2SGB9"/>
<feature type="signal peptide" evidence="2">
    <location>
        <begin position="1"/>
        <end position="31"/>
    </location>
</feature>
<keyword evidence="6" id="KW-1185">Reference proteome</keyword>
<keyword evidence="2" id="KW-0732">Signal</keyword>
<protein>
    <recommendedName>
        <fullName evidence="3 4">EGF-like domain-containing protein</fullName>
    </recommendedName>
</protein>
<name>A0A0H2SGB9_9AGAM</name>
<dbReference type="InterPro" id="IPR000742">
    <property type="entry name" value="EGF"/>
</dbReference>
<evidence type="ECO:0000313" key="6">
    <source>
        <dbReference type="Proteomes" id="UP000053477"/>
    </source>
</evidence>
<sequence>MAKHPLRIYHLSHILLLLLFTFTQGIHTVKATDCLNGGYLDASNNCNCPSGFGGTTCTLPQCGGNAFSNPRPLQNASASVEPGAGGGSIIARSEGLGAKIISLPAVPAAESRFLSGRSLALDMLEMRDSSNNSSDDTCACDAGWTGLGCGVCASSTSCNTAFLASGGFYPSGGSVSDGGSNNVTLTCNTGPVVVNAGLMSCKVENASYTTPTSPALAIHSSLGITLLRRPNSIYSPVSGLRVPPAYASSASPLSLQLWLGGVEQVSCAASACEVVDDRQDEAGDEYEYDSAMGDEDVVNATTAANANGTTANATASAWGSANMTSANTSKGKVRLSTRWECSDLTCSCIPGTKFCGESEGALNLTAQVASISGGLTLTCPPTFNSSSNSSSSPSPILTNTTTSNSSSSSDSCALTSLSPAFRALFNITHAAHSPSLPYTSTSDIPPILLTSCSFGECIAQNAFDASGFNPASSGSARTSGIVTITTVLVFSVVGAVFSW</sequence>
<evidence type="ECO:0000256" key="2">
    <source>
        <dbReference type="SAM" id="SignalP"/>
    </source>
</evidence>
<evidence type="ECO:0000259" key="4">
    <source>
        <dbReference type="PROSITE" id="PS01186"/>
    </source>
</evidence>
<accession>A0A0H2SGB9</accession>
<dbReference type="AlphaFoldDB" id="A0A0H2SGB9"/>
<dbReference type="EMBL" id="KQ085920">
    <property type="protein sequence ID" value="KLO16101.1"/>
    <property type="molecule type" value="Genomic_DNA"/>
</dbReference>
<dbReference type="Proteomes" id="UP000053477">
    <property type="component" value="Unassembled WGS sequence"/>
</dbReference>
<dbReference type="InParanoid" id="A0A0H2SGB9"/>